<reference evidence="1 2" key="1">
    <citation type="submission" date="2015-07" db="EMBL/GenBank/DDBJ databases">
        <authorList>
            <consortium name="Consortium for Microbial Forensics and Genomics (microFORGE)"/>
            <person name="Knight B.M."/>
            <person name="Roberts D.P."/>
            <person name="Lin D."/>
            <person name="Hari K."/>
            <person name="Fletcher J."/>
            <person name="Melcher U."/>
            <person name="Blagden T."/>
            <person name="Winegar R.A."/>
        </authorList>
    </citation>
    <scope>NUCLEOTIDE SEQUENCE [LARGE SCALE GENOMIC DNA]</scope>
    <source>
        <strain evidence="1 2">X11-5A</strain>
    </source>
</reference>
<organism evidence="1 2">
    <name type="scientific">Xanthomonas oryzae</name>
    <dbReference type="NCBI Taxonomy" id="347"/>
    <lineage>
        <taxon>Bacteria</taxon>
        <taxon>Pseudomonadati</taxon>
        <taxon>Pseudomonadota</taxon>
        <taxon>Gammaproteobacteria</taxon>
        <taxon>Lysobacterales</taxon>
        <taxon>Lysobacteraceae</taxon>
        <taxon>Xanthomonas</taxon>
    </lineage>
</organism>
<evidence type="ECO:0000313" key="1">
    <source>
        <dbReference type="EMBL" id="KOR41057.1"/>
    </source>
</evidence>
<comment type="caution">
    <text evidence="1">The sequence shown here is derived from an EMBL/GenBank/DDBJ whole genome shotgun (WGS) entry which is preliminary data.</text>
</comment>
<evidence type="ECO:0008006" key="3">
    <source>
        <dbReference type="Google" id="ProtNLM"/>
    </source>
</evidence>
<dbReference type="RefSeq" id="WP_019303181.1">
    <property type="nucleotide sequence ID" value="NZ_CP036251.1"/>
</dbReference>
<reference evidence="1 2" key="2">
    <citation type="submission" date="2015-09" db="EMBL/GenBank/DDBJ databases">
        <title>Draft genome sequence of Xanthomonas oryzae pv. USA str. X11-5A.</title>
        <authorList>
            <person name="Knight B.M."/>
            <person name="Roberts D.P."/>
            <person name="Lin D."/>
            <person name="Hari K."/>
            <person name="Fletcher J."/>
            <person name="Melcher U."/>
            <person name="Blagden T."/>
            <person name="Winegar R.A."/>
        </authorList>
    </citation>
    <scope>NUCLEOTIDE SEQUENCE [LARGE SCALE GENOMIC DNA]</scope>
    <source>
        <strain evidence="1 2">X11-5A</strain>
    </source>
</reference>
<proteinExistence type="predicted"/>
<accession>A0AAP1EYA2</accession>
<dbReference type="EMBL" id="LHUJ01000308">
    <property type="protein sequence ID" value="KOR41057.1"/>
    <property type="molecule type" value="Genomic_DNA"/>
</dbReference>
<gene>
    <name evidence="1" type="ORF">ADT25_17850</name>
</gene>
<sequence length="146" mass="15949">MDISKTEIAKRQLVTACKLYMAGDDYLSVLTLAGAAEEILGVLLQRSGKTNSLDDIVALDRRLGGNRSRKQVSDEINLARNCAKHANNPTEDVVSIASGEADAMLARAIANYVDQTSDIPDEMHAAYMELQRRHTDPWDGYDGPAV</sequence>
<name>A0AAP1EYA2_9XANT</name>
<evidence type="ECO:0000313" key="2">
    <source>
        <dbReference type="Proteomes" id="UP000036790"/>
    </source>
</evidence>
<dbReference type="AlphaFoldDB" id="A0AAP1EYA2"/>
<dbReference type="Proteomes" id="UP000036790">
    <property type="component" value="Unassembled WGS sequence"/>
</dbReference>
<protein>
    <recommendedName>
        <fullName evidence="3">DUF4145 domain-containing protein</fullName>
    </recommendedName>
</protein>